<evidence type="ECO:0000256" key="6">
    <source>
        <dbReference type="ARBA" id="ARBA00022801"/>
    </source>
</evidence>
<evidence type="ECO:0000256" key="7">
    <source>
        <dbReference type="ARBA" id="ARBA00022825"/>
    </source>
</evidence>
<dbReference type="PANTHER" id="PTHR43806">
    <property type="entry name" value="PEPTIDASE S8"/>
    <property type="match status" value="1"/>
</dbReference>
<dbReference type="InterPro" id="IPR022398">
    <property type="entry name" value="Peptidase_S8_His-AS"/>
</dbReference>
<dbReference type="Gene3D" id="2.60.40.1710">
    <property type="entry name" value="Subtilisin-like superfamily"/>
    <property type="match status" value="1"/>
</dbReference>
<protein>
    <submittedName>
        <fullName evidence="14">C5a peptidase</fullName>
        <ecNumber evidence="14">3.4.21.110</ecNumber>
    </submittedName>
</protein>
<keyword evidence="6 9" id="KW-0378">Hydrolase</keyword>
<dbReference type="PRINTS" id="PR00723">
    <property type="entry name" value="SUBTILISIN"/>
</dbReference>
<evidence type="ECO:0000256" key="4">
    <source>
        <dbReference type="ARBA" id="ARBA00022729"/>
    </source>
</evidence>
<keyword evidence="2" id="KW-0134">Cell wall</keyword>
<dbReference type="PROSITE" id="PS00137">
    <property type="entry name" value="SUBTILASE_HIS"/>
    <property type="match status" value="1"/>
</dbReference>
<dbReference type="GO" id="GO:0016020">
    <property type="term" value="C:membrane"/>
    <property type="evidence" value="ECO:0007669"/>
    <property type="project" value="InterPro"/>
</dbReference>
<evidence type="ECO:0000256" key="2">
    <source>
        <dbReference type="ARBA" id="ARBA00022512"/>
    </source>
</evidence>
<keyword evidence="2" id="KW-0964">Secreted</keyword>
<organism evidence="14 15">
    <name type="scientific">Peptoniphilus indolicus</name>
    <dbReference type="NCBI Taxonomy" id="33030"/>
    <lineage>
        <taxon>Bacteria</taxon>
        <taxon>Bacillati</taxon>
        <taxon>Bacillota</taxon>
        <taxon>Tissierellia</taxon>
        <taxon>Tissierellales</taxon>
        <taxon>Peptoniphilaceae</taxon>
        <taxon>Peptoniphilus</taxon>
    </lineage>
</organism>
<feature type="domain" description="PA" evidence="12">
    <location>
        <begin position="494"/>
        <end position="571"/>
    </location>
</feature>
<dbReference type="EC" id="3.4.21.110" evidence="14"/>
<dbReference type="InterPro" id="IPR046450">
    <property type="entry name" value="PA_dom_sf"/>
</dbReference>
<keyword evidence="4 10" id="KW-0732">Signal</keyword>
<dbReference type="SUPFAM" id="SSF52743">
    <property type="entry name" value="Subtilisin-like"/>
    <property type="match status" value="1"/>
</dbReference>
<dbReference type="InterPro" id="IPR010435">
    <property type="entry name" value="C5a/SBT2-like_Fn3"/>
</dbReference>
<dbReference type="Pfam" id="PF00082">
    <property type="entry name" value="Peptidase_S8"/>
    <property type="match status" value="1"/>
</dbReference>
<comment type="similarity">
    <text evidence="1 9">Belongs to the peptidase S8 family.</text>
</comment>
<evidence type="ECO:0000259" key="12">
    <source>
        <dbReference type="Pfam" id="PF02225"/>
    </source>
</evidence>
<dbReference type="EMBL" id="UGTH01000001">
    <property type="protein sequence ID" value="SUB75615.1"/>
    <property type="molecule type" value="Genomic_DNA"/>
</dbReference>
<dbReference type="PANTHER" id="PTHR43806:SF11">
    <property type="entry name" value="CEREVISIN-RELATED"/>
    <property type="match status" value="1"/>
</dbReference>
<dbReference type="CDD" id="cd07475">
    <property type="entry name" value="Peptidases_S8_C5a_Peptidase"/>
    <property type="match status" value="1"/>
</dbReference>
<dbReference type="InterPro" id="IPR003137">
    <property type="entry name" value="PA_domain"/>
</dbReference>
<evidence type="ECO:0000256" key="3">
    <source>
        <dbReference type="ARBA" id="ARBA00022670"/>
    </source>
</evidence>
<feature type="active site" description="Charge relay system" evidence="8 9">
    <location>
        <position position="638"/>
    </location>
</feature>
<feature type="domain" description="C5a peptidase/Subtilisin-like protease SBT2-like Fn3-like" evidence="13">
    <location>
        <begin position="724"/>
        <end position="835"/>
    </location>
</feature>
<reference evidence="14 15" key="1">
    <citation type="submission" date="2018-06" db="EMBL/GenBank/DDBJ databases">
        <authorList>
            <consortium name="Pathogen Informatics"/>
            <person name="Doyle S."/>
        </authorList>
    </citation>
    <scope>NUCLEOTIDE SEQUENCE [LARGE SCALE GENOMIC DNA]</scope>
    <source>
        <strain evidence="14 15">NCTC11088</strain>
    </source>
</reference>
<dbReference type="InterPro" id="IPR036852">
    <property type="entry name" value="Peptidase_S8/S53_dom_sf"/>
</dbReference>
<accession>A0A379DDH5</accession>
<keyword evidence="5" id="KW-0677">Repeat</keyword>
<dbReference type="PROSITE" id="PS00138">
    <property type="entry name" value="SUBTILASE_SER"/>
    <property type="match status" value="1"/>
</dbReference>
<dbReference type="RefSeq" id="WP_115312132.1">
    <property type="nucleotide sequence ID" value="NZ_UGTH01000001.1"/>
</dbReference>
<dbReference type="SUPFAM" id="SSF52025">
    <property type="entry name" value="PA domain"/>
    <property type="match status" value="1"/>
</dbReference>
<dbReference type="InterPro" id="IPR034216">
    <property type="entry name" value="C5a_Peptidase"/>
</dbReference>
<dbReference type="GO" id="GO:0006508">
    <property type="term" value="P:proteolysis"/>
    <property type="evidence" value="ECO:0007669"/>
    <property type="project" value="UniProtKB-KW"/>
</dbReference>
<keyword evidence="7 9" id="KW-0720">Serine protease</keyword>
<evidence type="ECO:0000259" key="13">
    <source>
        <dbReference type="Pfam" id="PF06280"/>
    </source>
</evidence>
<dbReference type="SUPFAM" id="SSF49478">
    <property type="entry name" value="Cna protein B-type domain"/>
    <property type="match status" value="1"/>
</dbReference>
<dbReference type="Pfam" id="PF02225">
    <property type="entry name" value="PA"/>
    <property type="match status" value="1"/>
</dbReference>
<evidence type="ECO:0000313" key="14">
    <source>
        <dbReference type="EMBL" id="SUB75615.1"/>
    </source>
</evidence>
<dbReference type="Gene3D" id="3.40.50.200">
    <property type="entry name" value="Peptidase S8/S53 domain"/>
    <property type="match status" value="1"/>
</dbReference>
<keyword evidence="3 9" id="KW-0645">Protease</keyword>
<sequence length="1549" mass="174160">MRGKTSISFLLAFVMFFSQVSVSFANEIKFSAKNTENSLKVHNEFIEKTANKYKDDDQVEIIVTLKDDKEELLKAMKNDYSQKKVAPYTKVASIDYYEAERQAKLYKPQTVLKPTDEHGVVNTVRYNLATQNLFEYALDNKGYRFEIINHIDYIFNGIGIKTNYKTAKEIAKLPYVELVEPVVEYKRVEPIHTEMHTSTSIIKANNLNKTGYTGKGTVAAVLDTGLWHGSESKIKPEFKDDKLDKTALKLKAEEAKALIAEINSHKKNNADAFYINNKIPFAKDYYKFGDSEIIDITNDHTSHGTHVSGILVANGDPEQNQIRGVAPDAQLLFMQVFNEVGGATGSNFIAEAINDAIKLKADTINMSLSMGNVGNTRSGDKIIENAINKATSAGITVAVAAGNYGSSAYPKLEVRRDNFDYGTLRDMAAFENSFSVASFNNEKLYTNYIKIVGSEVIVPAYLTDGFAGAAISNNFNREEEKELEVIDAGIGTDEDFKRLKEQGVKFEGKAVIMRRQPGTLYVTKVGNAKKYGALLAIVYNNVGDELQSMGVGDYSSSMPSLFIGQKAGEEIVKTKAKVVLGKGSIVIDNPNKGKMSDFSSWGATIDLGFKPEITAPGEGIYSTNTGAPDEYISMNGTSMASPHIAGASLILRQYLKDKAPELANRDDISYVVKNIMMSTAKPVIEPLSNVEYSPRKEGAGLVDLKAATETRVYAYEKNTKESKVNLKELQENESFDIDLKNFGDTTASYKVSLVINTDLVNENHITLRPRRISEQDIGRIDVKPKSIAEQKVTINVSKEEQRKLIEDMPNGFWIEGFVYFKSEKPEEYPDLSIPFISLKTKGNLNAGAVGVIEPLIYDLNKGLNNLNMFYNEKNNEEVGRYQSYSPIEQYKTIGLEVGGTLENLKARKDKIAISPNGDGISDNIMPKLVLNRYISRIFFGIEKDGKNIIETSAMSGSKLDQFKGVFFNSNLILTVNDDIKDGEYDLVTTAITDYSEAGIRNESSDYENDEKYVLKNKIIIDRNKPRVTKVEVFGNKAILNFTDQYPEFKGSGVKLVEIKDKSPGNIIAIKDDQTSLSIILPEGKTVKDTKVAIEDWAGNRLEGTIEELKEKTVYKAINVVPIVTNSAYNAKGFSYTIINKMTNQKVEDDKLIAGTYIVKVTDLTGGLELVDEREKEVVLKDEDISKTVFFKIFRPEDANRDKVDTVTLSYLKGFNGSENYDPKKIKITATNLIGQEFEFKQSDFNELEFINDLNLGKVYNFKISLEDSEYIAVPSEFSTKLSYKDQVRTFQVYKKTDKLLDTVDINVKYEFEESNIYPIDNKFVQLLVNGVAPKYDNGYPKMGTRIEIDFSNKGTFYNMPKYDSSGNIINYDIQAQYNRRHDYELAGYNKDWELDKIEKVSDYNFVIKYKLTEKSRTEGKAGNYNPKVDVSVKANWEGEYIDKNNLPDVYFKLMNGNKIVKGPTKLEYGKDTLVWKDLPKEKDGLTIYYSVEMVNADGSPWKAENFEGGRIIRRGNTNEEDINSFNFSVTNSFIKKRGNRFITKEIHVR</sequence>
<evidence type="ECO:0000313" key="15">
    <source>
        <dbReference type="Proteomes" id="UP000254777"/>
    </source>
</evidence>
<name>A0A379DDH5_9FIRM</name>
<feature type="domain" description="Peptidase S8/S53" evidence="11">
    <location>
        <begin position="214"/>
        <end position="683"/>
    </location>
</feature>
<evidence type="ECO:0000256" key="1">
    <source>
        <dbReference type="ARBA" id="ARBA00011073"/>
    </source>
</evidence>
<evidence type="ECO:0000256" key="5">
    <source>
        <dbReference type="ARBA" id="ARBA00022737"/>
    </source>
</evidence>
<dbReference type="InterPro" id="IPR050131">
    <property type="entry name" value="Peptidase_S8_subtilisin-like"/>
</dbReference>
<evidence type="ECO:0000256" key="10">
    <source>
        <dbReference type="SAM" id="SignalP"/>
    </source>
</evidence>
<gene>
    <name evidence="14" type="primary">scpA_1</name>
    <name evidence="14" type="ORF">NCTC11088_01413</name>
</gene>
<dbReference type="InterPro" id="IPR023828">
    <property type="entry name" value="Peptidase_S8_Ser-AS"/>
</dbReference>
<evidence type="ECO:0000259" key="11">
    <source>
        <dbReference type="Pfam" id="PF00082"/>
    </source>
</evidence>
<dbReference type="Proteomes" id="UP000254777">
    <property type="component" value="Unassembled WGS sequence"/>
</dbReference>
<evidence type="ECO:0000256" key="9">
    <source>
        <dbReference type="PROSITE-ProRule" id="PRU01240"/>
    </source>
</evidence>
<dbReference type="GO" id="GO:0004252">
    <property type="term" value="F:serine-type endopeptidase activity"/>
    <property type="evidence" value="ECO:0007669"/>
    <property type="project" value="UniProtKB-UniRule"/>
</dbReference>
<dbReference type="Gene3D" id="3.50.30.30">
    <property type="match status" value="1"/>
</dbReference>
<dbReference type="InterPro" id="IPR015500">
    <property type="entry name" value="Peptidase_S8_subtilisin-rel"/>
</dbReference>
<proteinExistence type="inferred from homology"/>
<evidence type="ECO:0000256" key="8">
    <source>
        <dbReference type="PIRSR" id="PIRSR615500-1"/>
    </source>
</evidence>
<feature type="active site" description="Charge relay system" evidence="8 9">
    <location>
        <position position="303"/>
    </location>
</feature>
<dbReference type="PROSITE" id="PS51892">
    <property type="entry name" value="SUBTILASE"/>
    <property type="match status" value="1"/>
</dbReference>
<dbReference type="Pfam" id="PF06280">
    <property type="entry name" value="fn3_5"/>
    <property type="match status" value="1"/>
</dbReference>
<dbReference type="InterPro" id="IPR000209">
    <property type="entry name" value="Peptidase_S8/S53_dom"/>
</dbReference>
<feature type="signal peptide" evidence="10">
    <location>
        <begin position="1"/>
        <end position="25"/>
    </location>
</feature>
<feature type="active site" description="Charge relay system" evidence="8 9">
    <location>
        <position position="223"/>
    </location>
</feature>
<feature type="chain" id="PRO_5016996254" evidence="10">
    <location>
        <begin position="26"/>
        <end position="1549"/>
    </location>
</feature>